<gene>
    <name evidence="1" type="ORF">BD410DRAFT_696555</name>
</gene>
<dbReference type="AlphaFoldDB" id="A0A4Y7PJA2"/>
<proteinExistence type="predicted"/>
<dbReference type="OrthoDB" id="3269001at2759"/>
<sequence length="161" mass="18527">KPSLHQINHVLVPIIDDLLEFWDPGFQLSETPMHPAGRLIKGALIFLVCDLPALRQMGGFASYGATPFCSFCTLTIDNIDDLQHKEWELRTCVAHRSAAAQWRDAQSEDERMAIFEQNGVRWSELLRLPYWDPTLSQVVDTMHNLFLGDFMRHCRVVWGMD</sequence>
<organism evidence="1 2">
    <name type="scientific">Rickenella mellea</name>
    <dbReference type="NCBI Taxonomy" id="50990"/>
    <lineage>
        <taxon>Eukaryota</taxon>
        <taxon>Fungi</taxon>
        <taxon>Dikarya</taxon>
        <taxon>Basidiomycota</taxon>
        <taxon>Agaricomycotina</taxon>
        <taxon>Agaricomycetes</taxon>
        <taxon>Hymenochaetales</taxon>
        <taxon>Rickenellaceae</taxon>
        <taxon>Rickenella</taxon>
    </lineage>
</organism>
<keyword evidence="2" id="KW-1185">Reference proteome</keyword>
<protein>
    <submittedName>
        <fullName evidence="1">Uncharacterized protein</fullName>
    </submittedName>
</protein>
<dbReference type="PANTHER" id="PTHR46579">
    <property type="entry name" value="F5/8 TYPE C DOMAIN-CONTAINING PROTEIN-RELATED"/>
    <property type="match status" value="1"/>
</dbReference>
<dbReference type="VEuPathDB" id="FungiDB:BD410DRAFT_696555"/>
<reference evidence="1 2" key="1">
    <citation type="submission" date="2018-06" db="EMBL/GenBank/DDBJ databases">
        <title>A transcriptomic atlas of mushroom development highlights an independent origin of complex multicellularity.</title>
        <authorList>
            <consortium name="DOE Joint Genome Institute"/>
            <person name="Krizsan K."/>
            <person name="Almasi E."/>
            <person name="Merenyi Z."/>
            <person name="Sahu N."/>
            <person name="Viragh M."/>
            <person name="Koszo T."/>
            <person name="Mondo S."/>
            <person name="Kiss B."/>
            <person name="Balint B."/>
            <person name="Kues U."/>
            <person name="Barry K."/>
            <person name="Hegedus J.C."/>
            <person name="Henrissat B."/>
            <person name="Johnson J."/>
            <person name="Lipzen A."/>
            <person name="Ohm R."/>
            <person name="Nagy I."/>
            <person name="Pangilinan J."/>
            <person name="Yan J."/>
            <person name="Xiong Y."/>
            <person name="Grigoriev I.V."/>
            <person name="Hibbett D.S."/>
            <person name="Nagy L.G."/>
        </authorList>
    </citation>
    <scope>NUCLEOTIDE SEQUENCE [LARGE SCALE GENOMIC DNA]</scope>
    <source>
        <strain evidence="1 2">SZMC22713</strain>
    </source>
</reference>
<name>A0A4Y7PJA2_9AGAM</name>
<feature type="non-terminal residue" evidence="1">
    <location>
        <position position="1"/>
    </location>
</feature>
<dbReference type="EMBL" id="ML170287">
    <property type="protein sequence ID" value="TDL15158.1"/>
    <property type="molecule type" value="Genomic_DNA"/>
</dbReference>
<accession>A0A4Y7PJA2</accession>
<evidence type="ECO:0000313" key="2">
    <source>
        <dbReference type="Proteomes" id="UP000294933"/>
    </source>
</evidence>
<evidence type="ECO:0000313" key="1">
    <source>
        <dbReference type="EMBL" id="TDL15158.1"/>
    </source>
</evidence>
<feature type="non-terminal residue" evidence="1">
    <location>
        <position position="161"/>
    </location>
</feature>
<dbReference type="STRING" id="50990.A0A4Y7PJA2"/>
<dbReference type="PANTHER" id="PTHR46579:SF2">
    <property type="entry name" value="C2H2-TYPE DOMAIN-CONTAINING PROTEIN"/>
    <property type="match status" value="1"/>
</dbReference>
<dbReference type="Proteomes" id="UP000294933">
    <property type="component" value="Unassembled WGS sequence"/>
</dbReference>